<keyword evidence="2" id="KW-0489">Methyltransferase</keyword>
<dbReference type="CDD" id="cd02440">
    <property type="entry name" value="AdoMet_MTases"/>
    <property type="match status" value="1"/>
</dbReference>
<gene>
    <name evidence="2" type="ORF">Cci01nite_60470</name>
</gene>
<dbReference type="GO" id="GO:0008757">
    <property type="term" value="F:S-adenosylmethionine-dependent methyltransferase activity"/>
    <property type="evidence" value="ECO:0007669"/>
    <property type="project" value="InterPro"/>
</dbReference>
<evidence type="ECO:0000259" key="1">
    <source>
        <dbReference type="Pfam" id="PF08241"/>
    </source>
</evidence>
<dbReference type="InterPro" id="IPR013216">
    <property type="entry name" value="Methyltransf_11"/>
</dbReference>
<reference evidence="2 3" key="1">
    <citation type="submission" date="2021-01" db="EMBL/GenBank/DDBJ databases">
        <title>Whole genome shotgun sequence of Catellatospora citrea NBRC 14495.</title>
        <authorList>
            <person name="Komaki H."/>
            <person name="Tamura T."/>
        </authorList>
    </citation>
    <scope>NUCLEOTIDE SEQUENCE [LARGE SCALE GENOMIC DNA]</scope>
    <source>
        <strain evidence="2 3">NBRC 14495</strain>
    </source>
</reference>
<proteinExistence type="predicted"/>
<feature type="domain" description="Methyltransferase type 11" evidence="1">
    <location>
        <begin position="65"/>
        <end position="152"/>
    </location>
</feature>
<dbReference type="PANTHER" id="PTHR43460:SF1">
    <property type="entry name" value="METHYLTRANSFERASE TYPE 11 DOMAIN-CONTAINING PROTEIN"/>
    <property type="match status" value="1"/>
</dbReference>
<dbReference type="Proteomes" id="UP000659904">
    <property type="component" value="Unassembled WGS sequence"/>
</dbReference>
<organism evidence="2 3">
    <name type="scientific">Catellatospora citrea</name>
    <dbReference type="NCBI Taxonomy" id="53366"/>
    <lineage>
        <taxon>Bacteria</taxon>
        <taxon>Bacillati</taxon>
        <taxon>Actinomycetota</taxon>
        <taxon>Actinomycetes</taxon>
        <taxon>Micromonosporales</taxon>
        <taxon>Micromonosporaceae</taxon>
        <taxon>Catellatospora</taxon>
    </lineage>
</organism>
<evidence type="ECO:0000313" key="3">
    <source>
        <dbReference type="Proteomes" id="UP000659904"/>
    </source>
</evidence>
<accession>A0A8J3KPE4</accession>
<evidence type="ECO:0000313" key="2">
    <source>
        <dbReference type="EMBL" id="GIG00954.1"/>
    </source>
</evidence>
<dbReference type="GO" id="GO:0032259">
    <property type="term" value="P:methylation"/>
    <property type="evidence" value="ECO:0007669"/>
    <property type="project" value="UniProtKB-KW"/>
</dbReference>
<protein>
    <submittedName>
        <fullName evidence="2">Methyltransferase</fullName>
    </submittedName>
</protein>
<dbReference type="Gene3D" id="3.40.50.150">
    <property type="entry name" value="Vaccinia Virus protein VP39"/>
    <property type="match status" value="1"/>
</dbReference>
<sequence>MACDGREAAHSLSAVTFRELVDAAVDTAIEGWDFGVLDGRYLQGEPSWDYRELVGRPLRSATALLDLCTGGGEFLSSLAPLPPVTAATEAHPPNVAVARRRLGPFGVRVADVSADPGRLPFDDGAFDLVLSRHGAYVPAEVRRVLAPGGLFVTQQVGGRDLAELNAALAAPPHTYRTWDLDTAARELERHGFTVAEQREELVGGVLHDIGAVVLLLLRLTPWQIPDFDPTSYETRLRALHDRLAAGDTLRVHSHRFLLTARLR</sequence>
<keyword evidence="2" id="KW-0808">Transferase</keyword>
<dbReference type="SUPFAM" id="SSF53335">
    <property type="entry name" value="S-adenosyl-L-methionine-dependent methyltransferases"/>
    <property type="match status" value="1"/>
</dbReference>
<dbReference type="Pfam" id="PF08241">
    <property type="entry name" value="Methyltransf_11"/>
    <property type="match status" value="1"/>
</dbReference>
<name>A0A8J3KPE4_9ACTN</name>
<dbReference type="EMBL" id="BONH01000033">
    <property type="protein sequence ID" value="GIG00954.1"/>
    <property type="molecule type" value="Genomic_DNA"/>
</dbReference>
<dbReference type="AlphaFoldDB" id="A0A8J3KPE4"/>
<comment type="caution">
    <text evidence="2">The sequence shown here is derived from an EMBL/GenBank/DDBJ whole genome shotgun (WGS) entry which is preliminary data.</text>
</comment>
<dbReference type="PANTHER" id="PTHR43460">
    <property type="entry name" value="METHYLTRANSFERASE"/>
    <property type="match status" value="1"/>
</dbReference>
<keyword evidence="3" id="KW-1185">Reference proteome</keyword>
<dbReference type="InterPro" id="IPR052939">
    <property type="entry name" value="23S_rRNA_MeTrnsfrase_RlmA"/>
</dbReference>
<dbReference type="InterPro" id="IPR029063">
    <property type="entry name" value="SAM-dependent_MTases_sf"/>
</dbReference>